<dbReference type="AlphaFoldDB" id="A0A2P7SFM1"/>
<dbReference type="OrthoDB" id="8098226at2"/>
<name>A0A2P7SFM1_9HYPH</name>
<feature type="chain" id="PRO_5015119789" description="DUF4189 domain-containing protein" evidence="1">
    <location>
        <begin position="29"/>
        <end position="123"/>
    </location>
</feature>
<dbReference type="RefSeq" id="WP_106723731.1">
    <property type="nucleotide sequence ID" value="NZ_PXYL01000004.1"/>
</dbReference>
<organism evidence="2 3">
    <name type="scientific">Pseudaminobacter soli</name>
    <name type="common">ex Li et al. 2025</name>
    <dbReference type="NCBI Taxonomy" id="1295366"/>
    <lineage>
        <taxon>Bacteria</taxon>
        <taxon>Pseudomonadati</taxon>
        <taxon>Pseudomonadota</taxon>
        <taxon>Alphaproteobacteria</taxon>
        <taxon>Hyphomicrobiales</taxon>
        <taxon>Phyllobacteriaceae</taxon>
        <taxon>Pseudaminobacter</taxon>
    </lineage>
</organism>
<gene>
    <name evidence="2" type="ORF">C7I85_09505</name>
</gene>
<sequence>MILKYITPAAKAVAIGILIASAASTATAESLAGSAGNKRHAVFFSPYLQGNCREAYDAYVAAPGHSAYASTVSGRNIPYFICGLHRNAPSQKQAEEFALKNCEAGLRKYKFRTASACNIVASK</sequence>
<reference evidence="2 3" key="1">
    <citation type="submission" date="2018-03" db="EMBL/GenBank/DDBJ databases">
        <title>The draft genome of Mesorhizobium soli JCM 19897.</title>
        <authorList>
            <person name="Li L."/>
            <person name="Liu L."/>
            <person name="Liang L."/>
            <person name="Wang T."/>
            <person name="Zhang X."/>
        </authorList>
    </citation>
    <scope>NUCLEOTIDE SEQUENCE [LARGE SCALE GENOMIC DNA]</scope>
    <source>
        <strain evidence="2 3">JCM 19897</strain>
    </source>
</reference>
<keyword evidence="3" id="KW-1185">Reference proteome</keyword>
<evidence type="ECO:0000313" key="2">
    <source>
        <dbReference type="EMBL" id="PSJ61304.1"/>
    </source>
</evidence>
<dbReference type="EMBL" id="PXYL01000004">
    <property type="protein sequence ID" value="PSJ61304.1"/>
    <property type="molecule type" value="Genomic_DNA"/>
</dbReference>
<evidence type="ECO:0000313" key="3">
    <source>
        <dbReference type="Proteomes" id="UP000240653"/>
    </source>
</evidence>
<comment type="caution">
    <text evidence="2">The sequence shown here is derived from an EMBL/GenBank/DDBJ whole genome shotgun (WGS) entry which is preliminary data.</text>
</comment>
<protein>
    <recommendedName>
        <fullName evidence="4">DUF4189 domain-containing protein</fullName>
    </recommendedName>
</protein>
<proteinExistence type="predicted"/>
<feature type="signal peptide" evidence="1">
    <location>
        <begin position="1"/>
        <end position="28"/>
    </location>
</feature>
<dbReference type="Proteomes" id="UP000240653">
    <property type="component" value="Unassembled WGS sequence"/>
</dbReference>
<evidence type="ECO:0008006" key="4">
    <source>
        <dbReference type="Google" id="ProtNLM"/>
    </source>
</evidence>
<evidence type="ECO:0000256" key="1">
    <source>
        <dbReference type="SAM" id="SignalP"/>
    </source>
</evidence>
<accession>A0A2P7SFM1</accession>
<keyword evidence="1" id="KW-0732">Signal</keyword>